<dbReference type="InterPro" id="IPR036249">
    <property type="entry name" value="Thioredoxin-like_sf"/>
</dbReference>
<evidence type="ECO:0000313" key="3">
    <source>
        <dbReference type="EMBL" id="CAI5438200.1"/>
    </source>
</evidence>
<dbReference type="OrthoDB" id="414243at2759"/>
<dbReference type="InterPro" id="IPR036282">
    <property type="entry name" value="Glutathione-S-Trfase_C_sf"/>
</dbReference>
<dbReference type="Pfam" id="PF14497">
    <property type="entry name" value="GST_C_3"/>
    <property type="match status" value="1"/>
</dbReference>
<evidence type="ECO:0000313" key="4">
    <source>
        <dbReference type="Proteomes" id="UP001152747"/>
    </source>
</evidence>
<feature type="domain" description="GST C-terminal" evidence="2">
    <location>
        <begin position="91"/>
        <end position="212"/>
    </location>
</feature>
<dbReference type="FunFam" id="1.20.1050.10:FF:000078">
    <property type="entry name" value="Protein CBG04233"/>
    <property type="match status" value="1"/>
</dbReference>
<dbReference type="SFLD" id="SFLDS00019">
    <property type="entry name" value="Glutathione_Transferase_(cytos"/>
    <property type="match status" value="1"/>
</dbReference>
<dbReference type="PROSITE" id="PS50405">
    <property type="entry name" value="GST_CTER"/>
    <property type="match status" value="1"/>
</dbReference>
<dbReference type="GO" id="GO:0006749">
    <property type="term" value="P:glutathione metabolic process"/>
    <property type="evidence" value="ECO:0007669"/>
    <property type="project" value="TreeGrafter"/>
</dbReference>
<protein>
    <submittedName>
        <fullName evidence="3">Uncharacterized protein</fullName>
    </submittedName>
</protein>
<dbReference type="PROSITE" id="PS50404">
    <property type="entry name" value="GST_NTER"/>
    <property type="match status" value="1"/>
</dbReference>
<dbReference type="EMBL" id="CANHGI010000001">
    <property type="protein sequence ID" value="CAI5438200.1"/>
    <property type="molecule type" value="Genomic_DNA"/>
</dbReference>
<dbReference type="GO" id="GO:0004364">
    <property type="term" value="F:glutathione transferase activity"/>
    <property type="evidence" value="ECO:0007669"/>
    <property type="project" value="UniProtKB-ARBA"/>
</dbReference>
<name>A0A9P1MTE2_9PELO</name>
<dbReference type="SUPFAM" id="SSF52833">
    <property type="entry name" value="Thioredoxin-like"/>
    <property type="match status" value="1"/>
</dbReference>
<accession>A0A9P1MTE2</accession>
<dbReference type="SUPFAM" id="SSF47616">
    <property type="entry name" value="GST C-terminal domain-like"/>
    <property type="match status" value="1"/>
</dbReference>
<dbReference type="AlphaFoldDB" id="A0A9P1MTE2"/>
<proteinExistence type="predicted"/>
<evidence type="ECO:0000259" key="1">
    <source>
        <dbReference type="PROSITE" id="PS50404"/>
    </source>
</evidence>
<organism evidence="3 4">
    <name type="scientific">Caenorhabditis angaria</name>
    <dbReference type="NCBI Taxonomy" id="860376"/>
    <lineage>
        <taxon>Eukaryota</taxon>
        <taxon>Metazoa</taxon>
        <taxon>Ecdysozoa</taxon>
        <taxon>Nematoda</taxon>
        <taxon>Chromadorea</taxon>
        <taxon>Rhabditida</taxon>
        <taxon>Rhabditina</taxon>
        <taxon>Rhabditomorpha</taxon>
        <taxon>Rhabditoidea</taxon>
        <taxon>Rhabditidae</taxon>
        <taxon>Peloderinae</taxon>
        <taxon>Caenorhabditis</taxon>
    </lineage>
</organism>
<evidence type="ECO:0000259" key="2">
    <source>
        <dbReference type="PROSITE" id="PS50405"/>
    </source>
</evidence>
<dbReference type="InterPro" id="IPR010987">
    <property type="entry name" value="Glutathione-S-Trfase_C-like"/>
</dbReference>
<reference evidence="3" key="1">
    <citation type="submission" date="2022-11" db="EMBL/GenBank/DDBJ databases">
        <authorList>
            <person name="Kikuchi T."/>
        </authorList>
    </citation>
    <scope>NUCLEOTIDE SEQUENCE</scope>
    <source>
        <strain evidence="3">PS1010</strain>
    </source>
</reference>
<dbReference type="Proteomes" id="UP001152747">
    <property type="component" value="Unassembled WGS sequence"/>
</dbReference>
<dbReference type="InterPro" id="IPR004045">
    <property type="entry name" value="Glutathione_S-Trfase_N"/>
</dbReference>
<dbReference type="Gene3D" id="1.20.1050.10">
    <property type="match status" value="1"/>
</dbReference>
<sequence>MSPAPTIELISLPGKGRGETIRLLLTFASRQFIDTRLTIAQWKGKKVLEGFSESTKLPVMKINGTRVIIGVIDICRHIALQYGLYGSSSGDQEKIDEVIRDLEGLNVAMNPILRATLTKNYDARKESWNTFKQDSLIPMLNKYEEILGQRKFLVDDKYTWADIALIEFITRCQQCYDSFFLAHFEHLRQFCQVFEMLPTIRPYIQSRTDTFF</sequence>
<dbReference type="InterPro" id="IPR040079">
    <property type="entry name" value="Glutathione_S-Trfase"/>
</dbReference>
<dbReference type="InterPro" id="IPR050213">
    <property type="entry name" value="GST_superfamily"/>
</dbReference>
<dbReference type="PANTHER" id="PTHR11571:SF153">
    <property type="entry name" value="GLUTATHIONE S-TRANSFERASE"/>
    <property type="match status" value="1"/>
</dbReference>
<feature type="domain" description="GST N-terminal" evidence="1">
    <location>
        <begin position="5"/>
        <end position="86"/>
    </location>
</feature>
<dbReference type="PANTHER" id="PTHR11571">
    <property type="entry name" value="GLUTATHIONE S-TRANSFERASE"/>
    <property type="match status" value="1"/>
</dbReference>
<comment type="caution">
    <text evidence="3">The sequence shown here is derived from an EMBL/GenBank/DDBJ whole genome shotgun (WGS) entry which is preliminary data.</text>
</comment>
<dbReference type="Gene3D" id="3.40.30.10">
    <property type="entry name" value="Glutaredoxin"/>
    <property type="match status" value="1"/>
</dbReference>
<keyword evidence="4" id="KW-1185">Reference proteome</keyword>
<dbReference type="InterPro" id="IPR004046">
    <property type="entry name" value="GST_C"/>
</dbReference>
<gene>
    <name evidence="3" type="ORF">CAMP_LOCUS837</name>
</gene>